<evidence type="ECO:0000256" key="17">
    <source>
        <dbReference type="ARBA" id="ARBA00042156"/>
    </source>
</evidence>
<dbReference type="HAMAP" id="MF_00205">
    <property type="entry name" value="UvrA"/>
    <property type="match status" value="1"/>
</dbReference>
<evidence type="ECO:0000256" key="2">
    <source>
        <dbReference type="ARBA" id="ARBA00022490"/>
    </source>
</evidence>
<evidence type="ECO:0000256" key="18">
    <source>
        <dbReference type="HAMAP-Rule" id="MF_00205"/>
    </source>
</evidence>
<dbReference type="GO" id="GO:0005737">
    <property type="term" value="C:cytoplasm"/>
    <property type="evidence" value="ECO:0007669"/>
    <property type="project" value="UniProtKB-SubCell"/>
</dbReference>
<comment type="caution">
    <text evidence="20">The sequence shown here is derived from an EMBL/GenBank/DDBJ whole genome shotgun (WGS) entry which is preliminary data.</text>
</comment>
<evidence type="ECO:0000313" key="20">
    <source>
        <dbReference type="EMBL" id="KFB07404.1"/>
    </source>
</evidence>
<dbReference type="InterPro" id="IPR041552">
    <property type="entry name" value="UvrA_DNA-bd"/>
</dbReference>
<evidence type="ECO:0000256" key="14">
    <source>
        <dbReference type="ARBA" id="ARBA00023236"/>
    </source>
</evidence>
<feature type="zinc finger region" description="C4-type" evidence="18">
    <location>
        <begin position="259"/>
        <end position="286"/>
    </location>
</feature>
<sequence>MSVKSINTKDYIVVKGARENNLKNIDITIPKDKFVVITGLSGSGKSSLAFDTIYAEGQRRYLESLSSYARQFLGGNEKPDVDSIDGLSPSISIDQKTTSHNPRSTVGTVTEIYDYLRLLYARIGKPYCKNGHGLIKTLSTKQIVDNIFKFDDNSKIQILSPIVVQEKGTFKNKFEELKRIGFLRLRVDNNIYSLDEEIDLDKNKKHTIEIIIDRVILNKDTPTRSRIYEAVEKALKESDGKVTVLCNDVEHNYSQTHACDVCGFSIPELEPRLFSFNSPIGACKYCNGLGFTYEPDETKIFVNKNLSIHEGGIEYYKNVIADPPYDLKKMIAMWDHYNIDMFKPIKNLTKQEINIILYGSDEPISYSIELSNGKKVESQEYIEGVANLIKRRYHETTSEAAREFYSKFMSNIPCNICHGKKLSDEALSVKINETDIIELTEKNITSLSKFFLELSLNESDQKIANLALKEIVNRLSFLENVGLSYLTLSRAASTLSGGESQRIRLATQIGSSLTGVLYVLDEPSIGLHQKDNEKLISTLKNMRDLGNTLIVVEHDEDTMMASDHLIDIGPGAGIYGGSVVAQGTVKEVMENPESITGKYLSKKLKIDVPKSRRGGNGKVIEITGASGNNLKNVDVKFPLGKFIAVTGVSGSGKSTLVNETLIKGIEQKISNPFIIPKPFKKIKGTEFIDKLVKVSQDPIGRTPRSNPATYVSVFDDIRDLYTKTKESKARGYDKGRFSFNVKGGRCENCCGDGVIKIEMHFLPDVYVKCNECGGKKYNEETLQVLYKGKSIYDVLEMSVDEAIEFFYDNPQIKRKLDLMHDVGLSYLKLGTPSTQLSGGEAQRIKLAKYLQKKPTGKTIYVLDEPTTGLHVHDISKLINVLNFIVDHGDTVIVVEHNLDLIKVADYIIDLGPDGGDNGGRIIATGTPEQIIHKKDVSYTGEFLEKIMK</sequence>
<dbReference type="GO" id="GO:0003677">
    <property type="term" value="F:DNA binding"/>
    <property type="evidence" value="ECO:0007669"/>
    <property type="project" value="UniProtKB-UniRule"/>
</dbReference>
<dbReference type="PANTHER" id="PTHR43152">
    <property type="entry name" value="UVRABC SYSTEM PROTEIN A"/>
    <property type="match status" value="1"/>
</dbReference>
<keyword evidence="7 18" id="KW-0228">DNA excision</keyword>
<gene>
    <name evidence="18 20" type="primary">uvrA</name>
    <name evidence="20" type="ORF">P271_237</name>
</gene>
<evidence type="ECO:0000256" key="9">
    <source>
        <dbReference type="ARBA" id="ARBA00022833"/>
    </source>
</evidence>
<keyword evidence="2 18" id="KW-0963">Cytoplasm</keyword>
<keyword evidence="9 18" id="KW-0862">Zinc</keyword>
<dbReference type="Gene3D" id="1.10.8.280">
    <property type="entry name" value="ABC transporter ATPase domain-like"/>
    <property type="match status" value="1"/>
</dbReference>
<dbReference type="InterPro" id="IPR041102">
    <property type="entry name" value="UvrA_inter"/>
</dbReference>
<dbReference type="GO" id="GO:0008270">
    <property type="term" value="F:zinc ion binding"/>
    <property type="evidence" value="ECO:0007669"/>
    <property type="project" value="UniProtKB-UniRule"/>
</dbReference>
<dbReference type="FunFam" id="3.40.50.300:FF:000028">
    <property type="entry name" value="UvrABC system protein A"/>
    <property type="match status" value="1"/>
</dbReference>
<dbReference type="CDD" id="cd03270">
    <property type="entry name" value="ABC_UvrA_I"/>
    <property type="match status" value="1"/>
</dbReference>
<keyword evidence="13 18" id="KW-0234">DNA repair</keyword>
<evidence type="ECO:0000256" key="10">
    <source>
        <dbReference type="ARBA" id="ARBA00022840"/>
    </source>
</evidence>
<feature type="domain" description="ABC transporter" evidence="19">
    <location>
        <begin position="244"/>
        <end position="601"/>
    </location>
</feature>
<evidence type="ECO:0000256" key="4">
    <source>
        <dbReference type="ARBA" id="ARBA00022737"/>
    </source>
</evidence>
<evidence type="ECO:0000256" key="16">
    <source>
        <dbReference type="ARBA" id="ARBA00039316"/>
    </source>
</evidence>
<dbReference type="InterPro" id="IPR003593">
    <property type="entry name" value="AAA+_ATPase"/>
</dbReference>
<dbReference type="PROSITE" id="PS00211">
    <property type="entry name" value="ABC_TRANSPORTER_1"/>
    <property type="match status" value="2"/>
</dbReference>
<evidence type="ECO:0000256" key="8">
    <source>
        <dbReference type="ARBA" id="ARBA00022771"/>
    </source>
</evidence>
<evidence type="ECO:0000256" key="1">
    <source>
        <dbReference type="ARBA" id="ARBA00004496"/>
    </source>
</evidence>
<feature type="binding site" evidence="18">
    <location>
        <begin position="39"/>
        <end position="46"/>
    </location>
    <ligand>
        <name>ATP</name>
        <dbReference type="ChEBI" id="CHEBI:30616"/>
    </ligand>
</feature>
<dbReference type="Pfam" id="PF17760">
    <property type="entry name" value="UvrA_inter"/>
    <property type="match status" value="1"/>
</dbReference>
<feature type="zinc finger region" description="C4-type" evidence="18">
    <location>
        <begin position="746"/>
        <end position="772"/>
    </location>
</feature>
<evidence type="ECO:0000313" key="21">
    <source>
        <dbReference type="Proteomes" id="UP000028523"/>
    </source>
</evidence>
<keyword evidence="8 18" id="KW-0863">Zinc-finger</keyword>
<feature type="domain" description="ABC transporter" evidence="19">
    <location>
        <begin position="603"/>
        <end position="943"/>
    </location>
</feature>
<comment type="similarity">
    <text evidence="15 18">Belongs to the ABC transporter superfamily. UvrA family.</text>
</comment>
<evidence type="ECO:0000256" key="13">
    <source>
        <dbReference type="ARBA" id="ARBA00023204"/>
    </source>
</evidence>
<dbReference type="GO" id="GO:0005524">
    <property type="term" value="F:ATP binding"/>
    <property type="evidence" value="ECO:0007669"/>
    <property type="project" value="UniProtKB-UniRule"/>
</dbReference>
<dbReference type="AlphaFoldDB" id="A0A084U368"/>
<dbReference type="NCBIfam" id="NF001503">
    <property type="entry name" value="PRK00349.1"/>
    <property type="match status" value="1"/>
</dbReference>
<dbReference type="GO" id="GO:0006289">
    <property type="term" value="P:nucleotide-excision repair"/>
    <property type="evidence" value="ECO:0007669"/>
    <property type="project" value="UniProtKB-UniRule"/>
</dbReference>
<keyword evidence="6 18" id="KW-0227">DNA damage</keyword>
<comment type="subcellular location">
    <subcellularLocation>
        <location evidence="1 18">Cytoplasm</location>
    </subcellularLocation>
</comment>
<dbReference type="InterPro" id="IPR013815">
    <property type="entry name" value="ATP_grasp_subdomain_1"/>
</dbReference>
<dbReference type="CDD" id="cd03271">
    <property type="entry name" value="ABC_UvrA_II"/>
    <property type="match status" value="1"/>
</dbReference>
<dbReference type="GO" id="GO:0009381">
    <property type="term" value="F:excinuclease ABC activity"/>
    <property type="evidence" value="ECO:0007669"/>
    <property type="project" value="UniProtKB-UniRule"/>
</dbReference>
<protein>
    <recommendedName>
        <fullName evidence="16 18">UvrABC system protein A</fullName>
        <shortName evidence="18">UvrA protein</shortName>
    </recommendedName>
    <alternativeName>
        <fullName evidence="17 18">Excinuclease ABC subunit A</fullName>
    </alternativeName>
</protein>
<dbReference type="InterPro" id="IPR017871">
    <property type="entry name" value="ABC_transporter-like_CS"/>
</dbReference>
<dbReference type="SUPFAM" id="SSF52540">
    <property type="entry name" value="P-loop containing nucleoside triphosphate hydrolases"/>
    <property type="match status" value="2"/>
</dbReference>
<dbReference type="Gene3D" id="3.30.1490.20">
    <property type="entry name" value="ATP-grasp fold, A domain"/>
    <property type="match status" value="1"/>
</dbReference>
<dbReference type="InterPro" id="IPR027417">
    <property type="entry name" value="P-loop_NTPase"/>
</dbReference>
<comment type="function">
    <text evidence="18">The UvrABC repair system catalyzes the recognition and processing of DNA lesions. UvrA is an ATPase and a DNA-binding protein. A damage recognition complex composed of 2 UvrA and 2 UvrB subunits scans DNA for abnormalities. When the presence of a lesion has been verified by UvrB, the UvrA molecules dissociate.</text>
</comment>
<dbReference type="InterPro" id="IPR003439">
    <property type="entry name" value="ABC_transporter-like_ATP-bd"/>
</dbReference>
<feature type="binding site" evidence="18">
    <location>
        <begin position="647"/>
        <end position="654"/>
    </location>
    <ligand>
        <name>ATP</name>
        <dbReference type="ChEBI" id="CHEBI:30616"/>
    </ligand>
</feature>
<dbReference type="PROSITE" id="PS50893">
    <property type="entry name" value="ABC_TRANSPORTER_2"/>
    <property type="match status" value="2"/>
</dbReference>
<dbReference type="SMART" id="SM00382">
    <property type="entry name" value="AAA"/>
    <property type="match status" value="1"/>
</dbReference>
<dbReference type="Pfam" id="PF17755">
    <property type="entry name" value="UvrA_DNA-bind"/>
    <property type="match status" value="1"/>
</dbReference>
<dbReference type="GO" id="GO:0016887">
    <property type="term" value="F:ATP hydrolysis activity"/>
    <property type="evidence" value="ECO:0007669"/>
    <property type="project" value="InterPro"/>
</dbReference>
<dbReference type="GO" id="GO:0009380">
    <property type="term" value="C:excinuclease repair complex"/>
    <property type="evidence" value="ECO:0007669"/>
    <property type="project" value="InterPro"/>
</dbReference>
<keyword evidence="5 18" id="KW-0547">Nucleotide-binding</keyword>
<comment type="subunit">
    <text evidence="18">Forms a heterotetramer with UvrB during the search for lesions.</text>
</comment>
<organism evidence="20 21">
    <name type="scientific">Malacoplasma iowae DK-CPA</name>
    <dbReference type="NCBI Taxonomy" id="1394179"/>
    <lineage>
        <taxon>Bacteria</taxon>
        <taxon>Bacillati</taxon>
        <taxon>Mycoplasmatota</taxon>
        <taxon>Mycoplasmoidales</taxon>
        <taxon>Mycoplasmoidaceae</taxon>
        <taxon>Malacoplasma</taxon>
    </lineage>
</organism>
<evidence type="ECO:0000256" key="6">
    <source>
        <dbReference type="ARBA" id="ARBA00022763"/>
    </source>
</evidence>
<keyword evidence="11 18" id="KW-0267">Excision nuclease</keyword>
<keyword evidence="3 18" id="KW-0479">Metal-binding</keyword>
<evidence type="ECO:0000256" key="3">
    <source>
        <dbReference type="ARBA" id="ARBA00022723"/>
    </source>
</evidence>
<evidence type="ECO:0000256" key="5">
    <source>
        <dbReference type="ARBA" id="ARBA00022741"/>
    </source>
</evidence>
<dbReference type="GO" id="GO:0009432">
    <property type="term" value="P:SOS response"/>
    <property type="evidence" value="ECO:0007669"/>
    <property type="project" value="UniProtKB-UniRule"/>
</dbReference>
<keyword evidence="14 18" id="KW-0742">SOS response</keyword>
<dbReference type="Gene3D" id="3.40.50.300">
    <property type="entry name" value="P-loop containing nucleotide triphosphate hydrolases"/>
    <property type="match status" value="2"/>
</dbReference>
<dbReference type="InterPro" id="IPR004602">
    <property type="entry name" value="UvrA"/>
</dbReference>
<accession>A0A084U368</accession>
<dbReference type="NCBIfam" id="TIGR00630">
    <property type="entry name" value="uvra"/>
    <property type="match status" value="1"/>
</dbReference>
<evidence type="ECO:0000256" key="11">
    <source>
        <dbReference type="ARBA" id="ARBA00022881"/>
    </source>
</evidence>
<proteinExistence type="inferred from homology"/>
<keyword evidence="4 18" id="KW-0677">Repeat</keyword>
<dbReference type="Proteomes" id="UP000028523">
    <property type="component" value="Unassembled WGS sequence"/>
</dbReference>
<evidence type="ECO:0000256" key="15">
    <source>
        <dbReference type="ARBA" id="ARBA00038000"/>
    </source>
</evidence>
<keyword evidence="10 18" id="KW-0067">ATP-binding</keyword>
<dbReference type="EMBL" id="AWQU01000084">
    <property type="protein sequence ID" value="KFB07404.1"/>
    <property type="molecule type" value="Genomic_DNA"/>
</dbReference>
<keyword evidence="21" id="KW-1185">Reference proteome</keyword>
<evidence type="ECO:0000256" key="12">
    <source>
        <dbReference type="ARBA" id="ARBA00023125"/>
    </source>
</evidence>
<name>A0A084U368_MALIO</name>
<keyword evidence="12 18" id="KW-0238">DNA-binding</keyword>
<reference evidence="20 21" key="1">
    <citation type="journal article" date="2014" name="PLoS ONE">
        <title>Reduction of Hydrogen Peroxide Accumulation and Toxicity by a Catalase from Mycoplasma iowae.</title>
        <authorList>
            <person name="Pritchard R.E."/>
            <person name="Prassinos A.J."/>
            <person name="Osborne J.D."/>
            <person name="Raviv Z."/>
            <person name="Balish M.F."/>
        </authorList>
    </citation>
    <scope>NUCLEOTIDE SEQUENCE [LARGE SCALE GENOMIC DNA]</scope>
    <source>
        <strain evidence="20 21">DK-CPA</strain>
    </source>
</reference>
<evidence type="ECO:0000259" key="19">
    <source>
        <dbReference type="PROSITE" id="PS50893"/>
    </source>
</evidence>
<dbReference type="RefSeq" id="WP_036452256.1">
    <property type="nucleotide sequence ID" value="NZ_AWQU01000084.1"/>
</dbReference>
<dbReference type="PANTHER" id="PTHR43152:SF3">
    <property type="entry name" value="UVRABC SYSTEM PROTEIN A"/>
    <property type="match status" value="1"/>
</dbReference>
<evidence type="ECO:0000256" key="7">
    <source>
        <dbReference type="ARBA" id="ARBA00022769"/>
    </source>
</evidence>
<dbReference type="Gene3D" id="1.20.1580.10">
    <property type="entry name" value="ABC transporter ATPase like domain"/>
    <property type="match status" value="2"/>
</dbReference>